<organism evidence="2 3">
    <name type="scientific">Pararge aegeria aegeria</name>
    <dbReference type="NCBI Taxonomy" id="348720"/>
    <lineage>
        <taxon>Eukaryota</taxon>
        <taxon>Metazoa</taxon>
        <taxon>Ecdysozoa</taxon>
        <taxon>Arthropoda</taxon>
        <taxon>Hexapoda</taxon>
        <taxon>Insecta</taxon>
        <taxon>Pterygota</taxon>
        <taxon>Neoptera</taxon>
        <taxon>Endopterygota</taxon>
        <taxon>Lepidoptera</taxon>
        <taxon>Glossata</taxon>
        <taxon>Ditrysia</taxon>
        <taxon>Papilionoidea</taxon>
        <taxon>Nymphalidae</taxon>
        <taxon>Satyrinae</taxon>
        <taxon>Satyrini</taxon>
        <taxon>Parargina</taxon>
        <taxon>Pararge</taxon>
    </lineage>
</organism>
<evidence type="ECO:0000313" key="3">
    <source>
        <dbReference type="Proteomes" id="UP000838756"/>
    </source>
</evidence>
<dbReference type="OrthoDB" id="415822at2759"/>
<dbReference type="Gene3D" id="3.60.10.10">
    <property type="entry name" value="Endonuclease/exonuclease/phosphatase"/>
    <property type="match status" value="1"/>
</dbReference>
<evidence type="ECO:0000313" key="2">
    <source>
        <dbReference type="EMBL" id="CAH2227082.1"/>
    </source>
</evidence>
<comment type="caution">
    <text evidence="2">The sequence shown here is derived from an EMBL/GenBank/DDBJ whole genome shotgun (WGS) entry which is preliminary data.</text>
</comment>
<feature type="non-terminal residue" evidence="2">
    <location>
        <position position="902"/>
    </location>
</feature>
<dbReference type="InterPro" id="IPR005135">
    <property type="entry name" value="Endo/exonuclease/phosphatase"/>
</dbReference>
<feature type="domain" description="Reverse transcriptase" evidence="1">
    <location>
        <begin position="427"/>
        <end position="701"/>
    </location>
</feature>
<dbReference type="InterPro" id="IPR000477">
    <property type="entry name" value="RT_dom"/>
</dbReference>
<reference evidence="2" key="1">
    <citation type="submission" date="2022-03" db="EMBL/GenBank/DDBJ databases">
        <authorList>
            <person name="Lindestad O."/>
        </authorList>
    </citation>
    <scope>NUCLEOTIDE SEQUENCE</scope>
</reference>
<keyword evidence="3" id="KW-1185">Reference proteome</keyword>
<dbReference type="InterPro" id="IPR036691">
    <property type="entry name" value="Endo/exonu/phosph_ase_sf"/>
</dbReference>
<dbReference type="EMBL" id="CAKXAJ010022390">
    <property type="protein sequence ID" value="CAH2227082.1"/>
    <property type="molecule type" value="Genomic_DNA"/>
</dbReference>
<evidence type="ECO:0000259" key="1">
    <source>
        <dbReference type="PROSITE" id="PS50878"/>
    </source>
</evidence>
<dbReference type="CDD" id="cd01650">
    <property type="entry name" value="RT_nLTR_like"/>
    <property type="match status" value="1"/>
</dbReference>
<dbReference type="Pfam" id="PF00078">
    <property type="entry name" value="RVT_1"/>
    <property type="match status" value="1"/>
</dbReference>
<dbReference type="Pfam" id="PF14529">
    <property type="entry name" value="Exo_endo_phos_2"/>
    <property type="match status" value="1"/>
</dbReference>
<dbReference type="AlphaFoldDB" id="A0A8S4QXX5"/>
<protein>
    <submittedName>
        <fullName evidence="2">Jg25023 protein</fullName>
    </submittedName>
</protein>
<proteinExistence type="predicted"/>
<dbReference type="PROSITE" id="PS50878">
    <property type="entry name" value="RT_POL"/>
    <property type="match status" value="1"/>
</dbReference>
<dbReference type="CDD" id="cd09077">
    <property type="entry name" value="R1-I-EN"/>
    <property type="match status" value="1"/>
</dbReference>
<name>A0A8S4QXX5_9NEOP</name>
<accession>A0A8S4QXX5</accession>
<dbReference type="PANTHER" id="PTHR19446">
    <property type="entry name" value="REVERSE TRANSCRIPTASES"/>
    <property type="match status" value="1"/>
</dbReference>
<dbReference type="SUPFAM" id="SSF56219">
    <property type="entry name" value="DNase I-like"/>
    <property type="match status" value="1"/>
</dbReference>
<dbReference type="Proteomes" id="UP000838756">
    <property type="component" value="Unassembled WGS sequence"/>
</dbReference>
<dbReference type="GO" id="GO:0003824">
    <property type="term" value="F:catalytic activity"/>
    <property type="evidence" value="ECO:0007669"/>
    <property type="project" value="InterPro"/>
</dbReference>
<sequence length="902" mass="99767">MCGSVVVVSAGGAGPPLSPLEKGPGFVVAGWGQYTIVGLYFSPNRTLAEFEDFLDSVSEAVRRHNGGRTLVLGDFNAKSQAWGSPTSDGRGRAVLVWAVHLGLSLLNRGTVHTCVRAQGGSIVDLSFASPSVADRVANWRVEDGVETLSDHNYVRFEVSTSPVVAMAPPQGPNRLPRWCLTQMDRELVKEASIIVRWASSGDERDTSVGERAEQLRADLTEVCDSAMPRARGWRRRKRVYWWSDEIAVLRIASHRARRDYVRCRRRNGLDVVLEEQLREVYGQAKRALQLAISCAKERAREELLEGLSRDPWGRPYRVARRKLRNQGPPVTQTLQPELLRSVVEGLFPDSQGHVPPTMSSPVPQAGRGSIPLADSGSVPLITGEEMDVALGRLRSKKTAPGPDGIPGRVIYMTREFLEARLRELFNQCILAGQFPKSWKEGLLCLIRKAGRPLDAPSAYRPIVLLNEVGKVFEKILADRLVGHLETVGPGLSAEQYGFRAGRSTIDALESLKALTDEAVAGGDVILAVSLDVTNAFNSLPFETLLEALRYHEVPPYLRRLLESYLQDRWISWTGSGGQRERRKVLNGVPQGSVLGPVLWNIGFDWLLRAPMLPGTRVLCYADDTLVTARGSTFAEASRLATVSASLVARRVQALGLRVSVPKTEALLFHGPRRGPPRGAQITVQGVQVEIKAQMKYLGLTLDGRWSFKGHFELLAPRLVGAAAALGRLLPNIGGPDSACRRLYAGIVRSMALYGAPIWVHALSPQNITLLRRPQRVIAVRAIRGYRTVSWTASTLLAGDPPWDLQAEVLAQVHRYRSSVRTRGERPGPEEIGRLRTLGREVLVQRWREDLESPVAGIWTVEGIRPHLERWLKRRHGALTYRLVQVLTGHGCFGKYLHGIARR</sequence>
<gene>
    <name evidence="2" type="primary">jg25023</name>
    <name evidence="2" type="ORF">PAEG_LOCUS7616</name>
</gene>